<protein>
    <submittedName>
        <fullName evidence="1">12485_t:CDS:1</fullName>
    </submittedName>
</protein>
<evidence type="ECO:0000313" key="2">
    <source>
        <dbReference type="Proteomes" id="UP000789702"/>
    </source>
</evidence>
<accession>A0ACA9LJV3</accession>
<proteinExistence type="predicted"/>
<sequence length="208" mass="24634">MQLQTELIEKVKNFVSKRIHKHLNRFIEEIYLDKEFIIADFIQYKLNKYWLLLDESITVAAIFDPSSKFTTFLSIKKRDTAIKHLHHLIVQYMSQKLVTNTSIFIFKNKKREFFVFLLKQQQINELPLEEIDLYLSSSSTFKTDSLTCVLYKEAFSVVLEILTKVCNHLYPETTCALLCKDYTNVQLSYKKNNLHSYKGKRQLNEAET</sequence>
<name>A0ACA9LJV3_9GLOM</name>
<evidence type="ECO:0000313" key="1">
    <source>
        <dbReference type="EMBL" id="CAG8533615.1"/>
    </source>
</evidence>
<keyword evidence="2" id="KW-1185">Reference proteome</keyword>
<organism evidence="1 2">
    <name type="scientific">Dentiscutata heterogama</name>
    <dbReference type="NCBI Taxonomy" id="1316150"/>
    <lineage>
        <taxon>Eukaryota</taxon>
        <taxon>Fungi</taxon>
        <taxon>Fungi incertae sedis</taxon>
        <taxon>Mucoromycota</taxon>
        <taxon>Glomeromycotina</taxon>
        <taxon>Glomeromycetes</taxon>
        <taxon>Diversisporales</taxon>
        <taxon>Gigasporaceae</taxon>
        <taxon>Dentiscutata</taxon>
    </lineage>
</organism>
<dbReference type="Proteomes" id="UP000789702">
    <property type="component" value="Unassembled WGS sequence"/>
</dbReference>
<gene>
    <name evidence="1" type="ORF">DHETER_LOCUS4479</name>
</gene>
<comment type="caution">
    <text evidence="1">The sequence shown here is derived from an EMBL/GenBank/DDBJ whole genome shotgun (WGS) entry which is preliminary data.</text>
</comment>
<dbReference type="EMBL" id="CAJVPU010004480">
    <property type="protein sequence ID" value="CAG8533615.1"/>
    <property type="molecule type" value="Genomic_DNA"/>
</dbReference>
<reference evidence="1" key="1">
    <citation type="submission" date="2021-06" db="EMBL/GenBank/DDBJ databases">
        <authorList>
            <person name="Kallberg Y."/>
            <person name="Tangrot J."/>
            <person name="Rosling A."/>
        </authorList>
    </citation>
    <scope>NUCLEOTIDE SEQUENCE</scope>
    <source>
        <strain evidence="1">IL203A</strain>
    </source>
</reference>
<feature type="non-terminal residue" evidence="1">
    <location>
        <position position="208"/>
    </location>
</feature>